<reference evidence="1 2" key="1">
    <citation type="submission" date="2021-06" db="EMBL/GenBank/DDBJ databases">
        <title>Bacterium isolated from marine sediment.</title>
        <authorList>
            <person name="Zhu K.-L."/>
            <person name="Du Z.-J."/>
            <person name="Liang Q.-Y."/>
        </authorList>
    </citation>
    <scope>NUCLEOTIDE SEQUENCE [LARGE SCALE GENOMIC DNA]</scope>
    <source>
        <strain evidence="1 2">A346</strain>
    </source>
</reference>
<protein>
    <submittedName>
        <fullName evidence="1">Uncharacterized protein</fullName>
    </submittedName>
</protein>
<sequence>MSELNQTTVGHAPSTSDIDLDALFRGSKVDALGIYLAGAGVILERLVGAKLAYPVYLLAGLVLDFRTNILKHGMRTKKIVQALKQRIV</sequence>
<comment type="caution">
    <text evidence="1">The sequence shown here is derived from an EMBL/GenBank/DDBJ whole genome shotgun (WGS) entry which is preliminary data.</text>
</comment>
<name>A0ABS6MFZ1_9GAMM</name>
<evidence type="ECO:0000313" key="1">
    <source>
        <dbReference type="EMBL" id="MBV0934721.1"/>
    </source>
</evidence>
<keyword evidence="2" id="KW-1185">Reference proteome</keyword>
<dbReference type="Proteomes" id="UP000755551">
    <property type="component" value="Unassembled WGS sequence"/>
</dbReference>
<organism evidence="1 2">
    <name type="scientific">Marinobacterium weihaiense</name>
    <dbReference type="NCBI Taxonomy" id="2851016"/>
    <lineage>
        <taxon>Bacteria</taxon>
        <taxon>Pseudomonadati</taxon>
        <taxon>Pseudomonadota</taxon>
        <taxon>Gammaproteobacteria</taxon>
        <taxon>Oceanospirillales</taxon>
        <taxon>Oceanospirillaceae</taxon>
        <taxon>Marinobacterium</taxon>
    </lineage>
</organism>
<accession>A0ABS6MFZ1</accession>
<dbReference type="RefSeq" id="WP_217336122.1">
    <property type="nucleotide sequence ID" value="NZ_JAHQZT010000034.1"/>
</dbReference>
<gene>
    <name evidence="1" type="ORF">KTN04_15390</name>
</gene>
<dbReference type="EMBL" id="JAHQZT010000034">
    <property type="protein sequence ID" value="MBV0934721.1"/>
    <property type="molecule type" value="Genomic_DNA"/>
</dbReference>
<proteinExistence type="predicted"/>
<evidence type="ECO:0000313" key="2">
    <source>
        <dbReference type="Proteomes" id="UP000755551"/>
    </source>
</evidence>